<dbReference type="InterPro" id="IPR058110">
    <property type="entry name" value="GCG_CRPN_dom"/>
</dbReference>
<keyword evidence="1" id="KW-0732">Signal</keyword>
<accession>A0ABQ6CHM0</accession>
<comment type="caution">
    <text evidence="2">The sequence shown here is derived from an EMBL/GenBank/DDBJ whole genome shotgun (WGS) entry which is preliminary data.</text>
</comment>
<reference evidence="3" key="1">
    <citation type="journal article" date="2019" name="Int. J. Syst. Evol. Microbiol.">
        <title>The Global Catalogue of Microorganisms (GCM) 10K type strain sequencing project: providing services to taxonomists for standard genome sequencing and annotation.</title>
        <authorList>
            <consortium name="The Broad Institute Genomics Platform"/>
            <consortium name="The Broad Institute Genome Sequencing Center for Infectious Disease"/>
            <person name="Wu L."/>
            <person name="Ma J."/>
        </authorList>
    </citation>
    <scope>NUCLEOTIDE SEQUENCE [LARGE SCALE GENOMIC DNA]</scope>
    <source>
        <strain evidence="3">NBRC 101365</strain>
    </source>
</reference>
<feature type="signal peptide" evidence="1">
    <location>
        <begin position="1"/>
        <end position="24"/>
    </location>
</feature>
<dbReference type="RefSeq" id="WP_284312869.1">
    <property type="nucleotide sequence ID" value="NZ_BSPC01000024.1"/>
</dbReference>
<protein>
    <submittedName>
        <fullName evidence="2">Uncharacterized protein</fullName>
    </submittedName>
</protein>
<dbReference type="NCBIfam" id="NF047412">
    <property type="entry name" value="sig_GCG_CRPN_rpt"/>
    <property type="match status" value="1"/>
</dbReference>
<keyword evidence="3" id="KW-1185">Reference proteome</keyword>
<evidence type="ECO:0000256" key="1">
    <source>
        <dbReference type="SAM" id="SignalP"/>
    </source>
</evidence>
<name>A0ABQ6CHM0_9HYPH</name>
<gene>
    <name evidence="2" type="ORF">GCM10007874_28580</name>
</gene>
<dbReference type="EMBL" id="BSPC01000024">
    <property type="protein sequence ID" value="GLS19841.1"/>
    <property type="molecule type" value="Genomic_DNA"/>
</dbReference>
<feature type="chain" id="PRO_5046417625" evidence="1">
    <location>
        <begin position="25"/>
        <end position="90"/>
    </location>
</feature>
<organism evidence="2 3">
    <name type="scientific">Labrys miyagiensis</name>
    <dbReference type="NCBI Taxonomy" id="346912"/>
    <lineage>
        <taxon>Bacteria</taxon>
        <taxon>Pseudomonadati</taxon>
        <taxon>Pseudomonadota</taxon>
        <taxon>Alphaproteobacteria</taxon>
        <taxon>Hyphomicrobiales</taxon>
        <taxon>Xanthobacteraceae</taxon>
        <taxon>Labrys</taxon>
    </lineage>
</organism>
<sequence length="90" mass="9838">MIRSLSLAAAAFGGLMMTAGAASAMPLAPATPAGPAVVQDISWGCGPGWHPNPWGRCVPNAPVYYGWGWRHPVRYGWGWHRPYGYYGRWH</sequence>
<proteinExistence type="predicted"/>
<dbReference type="Proteomes" id="UP001156882">
    <property type="component" value="Unassembled WGS sequence"/>
</dbReference>
<evidence type="ECO:0000313" key="3">
    <source>
        <dbReference type="Proteomes" id="UP001156882"/>
    </source>
</evidence>
<evidence type="ECO:0000313" key="2">
    <source>
        <dbReference type="EMBL" id="GLS19841.1"/>
    </source>
</evidence>